<reference evidence="2 3" key="1">
    <citation type="journal article" date="2017" name="Gigascience">
        <title>Genome sequence of the small brown planthopper, Laodelphax striatellus.</title>
        <authorList>
            <person name="Zhu J."/>
            <person name="Jiang F."/>
            <person name="Wang X."/>
            <person name="Yang P."/>
            <person name="Bao Y."/>
            <person name="Zhao W."/>
            <person name="Wang W."/>
            <person name="Lu H."/>
            <person name="Wang Q."/>
            <person name="Cui N."/>
            <person name="Li J."/>
            <person name="Chen X."/>
            <person name="Luo L."/>
            <person name="Yu J."/>
            <person name="Kang L."/>
            <person name="Cui F."/>
        </authorList>
    </citation>
    <scope>NUCLEOTIDE SEQUENCE [LARGE SCALE GENOMIC DNA]</scope>
    <source>
        <strain evidence="2">Lst14</strain>
    </source>
</reference>
<dbReference type="EMBL" id="QKKF02033895">
    <property type="protein sequence ID" value="RZF33454.1"/>
    <property type="molecule type" value="Genomic_DNA"/>
</dbReference>
<sequence length="113" mass="12216">MEPTRHCVGAAQKYDVSSGGGGGGGSKAAGHATDTKRVPHDRCRQCGVAHKATHTSSARIKRRLTECRNSCHLQRILPVPTHNCSSNRGILTPSGSPHTDQLRYAHVITYYLL</sequence>
<accession>A0A482WIW8</accession>
<evidence type="ECO:0000256" key="1">
    <source>
        <dbReference type="SAM" id="MobiDB-lite"/>
    </source>
</evidence>
<proteinExistence type="predicted"/>
<gene>
    <name evidence="2" type="ORF">LSTR_LSTR014839</name>
</gene>
<keyword evidence="3" id="KW-1185">Reference proteome</keyword>
<dbReference type="Proteomes" id="UP000291343">
    <property type="component" value="Unassembled WGS sequence"/>
</dbReference>
<organism evidence="2 3">
    <name type="scientific">Laodelphax striatellus</name>
    <name type="common">Small brown planthopper</name>
    <name type="synonym">Delphax striatella</name>
    <dbReference type="NCBI Taxonomy" id="195883"/>
    <lineage>
        <taxon>Eukaryota</taxon>
        <taxon>Metazoa</taxon>
        <taxon>Ecdysozoa</taxon>
        <taxon>Arthropoda</taxon>
        <taxon>Hexapoda</taxon>
        <taxon>Insecta</taxon>
        <taxon>Pterygota</taxon>
        <taxon>Neoptera</taxon>
        <taxon>Paraneoptera</taxon>
        <taxon>Hemiptera</taxon>
        <taxon>Auchenorrhyncha</taxon>
        <taxon>Fulgoroidea</taxon>
        <taxon>Delphacidae</taxon>
        <taxon>Criomorphinae</taxon>
        <taxon>Laodelphax</taxon>
    </lineage>
</organism>
<evidence type="ECO:0000313" key="2">
    <source>
        <dbReference type="EMBL" id="RZF33454.1"/>
    </source>
</evidence>
<evidence type="ECO:0000313" key="3">
    <source>
        <dbReference type="Proteomes" id="UP000291343"/>
    </source>
</evidence>
<protein>
    <submittedName>
        <fullName evidence="2">Uncharacterized protein</fullName>
    </submittedName>
</protein>
<dbReference type="AlphaFoldDB" id="A0A482WIW8"/>
<name>A0A482WIW8_LAOST</name>
<feature type="region of interest" description="Disordered" evidence="1">
    <location>
        <begin position="1"/>
        <end position="36"/>
    </location>
</feature>
<comment type="caution">
    <text evidence="2">The sequence shown here is derived from an EMBL/GenBank/DDBJ whole genome shotgun (WGS) entry which is preliminary data.</text>
</comment>
<dbReference type="InParanoid" id="A0A482WIW8"/>
<feature type="compositionally biased region" description="Gly residues" evidence="1">
    <location>
        <begin position="18"/>
        <end position="27"/>
    </location>
</feature>